<evidence type="ECO:0000259" key="4">
    <source>
        <dbReference type="Pfam" id="PF01082"/>
    </source>
</evidence>
<feature type="domain" description="Copper type II ascorbate-dependent monooxygenase C-terminal" evidence="5">
    <location>
        <begin position="250"/>
        <end position="317"/>
    </location>
</feature>
<dbReference type="Proteomes" id="UP000242188">
    <property type="component" value="Unassembled WGS sequence"/>
</dbReference>
<organism evidence="7 8">
    <name type="scientific">Mizuhopecten yessoensis</name>
    <name type="common">Japanese scallop</name>
    <name type="synonym">Patinopecten yessoensis</name>
    <dbReference type="NCBI Taxonomy" id="6573"/>
    <lineage>
        <taxon>Eukaryota</taxon>
        <taxon>Metazoa</taxon>
        <taxon>Spiralia</taxon>
        <taxon>Lophotrochozoa</taxon>
        <taxon>Mollusca</taxon>
        <taxon>Bivalvia</taxon>
        <taxon>Autobranchia</taxon>
        <taxon>Pteriomorphia</taxon>
        <taxon>Pectinida</taxon>
        <taxon>Pectinoidea</taxon>
        <taxon>Pectinidae</taxon>
        <taxon>Mizuhopecten</taxon>
    </lineage>
</organism>
<dbReference type="Pfam" id="PF24784">
    <property type="entry name" value="Temptin_C"/>
    <property type="match status" value="1"/>
</dbReference>
<dbReference type="Gene3D" id="2.60.120.310">
    <property type="entry name" value="Copper type II, ascorbate-dependent monooxygenase, N-terminal domain"/>
    <property type="match status" value="1"/>
</dbReference>
<feature type="domain" description="Temptin Cys/Cys disulfide" evidence="6">
    <location>
        <begin position="3"/>
        <end position="64"/>
    </location>
</feature>
<dbReference type="OrthoDB" id="129121at2759"/>
<evidence type="ECO:0000259" key="6">
    <source>
        <dbReference type="Pfam" id="PF24784"/>
    </source>
</evidence>
<keyword evidence="1" id="KW-1015">Disulfide bond</keyword>
<dbReference type="Pfam" id="PF01082">
    <property type="entry name" value="Cu2_monooxygen"/>
    <property type="match status" value="1"/>
</dbReference>
<protein>
    <submittedName>
        <fullName evidence="7">Dopamine beta-hydroxylase</fullName>
    </submittedName>
</protein>
<keyword evidence="8" id="KW-1185">Reference proteome</keyword>
<keyword evidence="2" id="KW-0325">Glycoprotein</keyword>
<dbReference type="GO" id="GO:0005507">
    <property type="term" value="F:copper ion binding"/>
    <property type="evidence" value="ECO:0007669"/>
    <property type="project" value="InterPro"/>
</dbReference>
<dbReference type="PANTHER" id="PTHR10157">
    <property type="entry name" value="DOPAMINE BETA HYDROXYLASE RELATED"/>
    <property type="match status" value="1"/>
</dbReference>
<dbReference type="Gene3D" id="2.60.120.230">
    <property type="match status" value="1"/>
</dbReference>
<evidence type="ECO:0000256" key="3">
    <source>
        <dbReference type="SAM" id="MobiDB-lite"/>
    </source>
</evidence>
<accession>A0A210QRF3</accession>
<evidence type="ECO:0000313" key="8">
    <source>
        <dbReference type="Proteomes" id="UP000242188"/>
    </source>
</evidence>
<dbReference type="PANTHER" id="PTHR10157:SF23">
    <property type="entry name" value="MOXD1 HOMOLOG 1"/>
    <property type="match status" value="1"/>
</dbReference>
<evidence type="ECO:0000256" key="1">
    <source>
        <dbReference type="ARBA" id="ARBA00023157"/>
    </source>
</evidence>
<dbReference type="InterPro" id="IPR008977">
    <property type="entry name" value="PHM/PNGase_F_dom_sf"/>
</dbReference>
<evidence type="ECO:0000256" key="2">
    <source>
        <dbReference type="ARBA" id="ARBA00023180"/>
    </source>
</evidence>
<dbReference type="Pfam" id="PF03712">
    <property type="entry name" value="Cu2_monoox_C"/>
    <property type="match status" value="1"/>
</dbReference>
<evidence type="ECO:0000313" key="7">
    <source>
        <dbReference type="EMBL" id="OWF51291.1"/>
    </source>
</evidence>
<dbReference type="InterPro" id="IPR000945">
    <property type="entry name" value="DBH-like"/>
</dbReference>
<evidence type="ECO:0000259" key="5">
    <source>
        <dbReference type="Pfam" id="PF03712"/>
    </source>
</evidence>
<dbReference type="AlphaFoldDB" id="A0A210QRF3"/>
<dbReference type="InterPro" id="IPR014784">
    <property type="entry name" value="Cu2_ascorb_mOase-like_C"/>
</dbReference>
<feature type="region of interest" description="Disordered" evidence="3">
    <location>
        <begin position="28"/>
        <end position="71"/>
    </location>
</feature>
<dbReference type="InterPro" id="IPR036939">
    <property type="entry name" value="Cu2_ascorb_mOase_N_sf"/>
</dbReference>
<dbReference type="GO" id="GO:0004500">
    <property type="term" value="F:dopamine beta-monooxygenase activity"/>
    <property type="evidence" value="ECO:0007669"/>
    <property type="project" value="InterPro"/>
</dbReference>
<feature type="domain" description="Copper type II ascorbate-dependent monooxygenase N-terminal" evidence="4">
    <location>
        <begin position="102"/>
        <end position="216"/>
    </location>
</feature>
<dbReference type="EMBL" id="NEDP02002300">
    <property type="protein sequence ID" value="OWF51291.1"/>
    <property type="molecule type" value="Genomic_DNA"/>
</dbReference>
<dbReference type="SUPFAM" id="SSF49742">
    <property type="entry name" value="PHM/PNGase F"/>
    <property type="match status" value="2"/>
</dbReference>
<sequence length="325" mass="36401">MYGAGPLNPFGEDFLRHGKNWTFELCQSDSDNDGRRNGEELGDPWCEWTPGSGGNLSPPRSHPGMEPERDDPSLFVVRTLRRVMRPNFTCPGLAGPNTYTWMLRLPRVQIPTRFQSGVCMVFDLPANGDFHLIGGTPVIDNRDAVQQMFVYGCDEDTTVPVTLRPYACDGMPRRECQNIIGGYAGSIPGICFPRSGGIRIGRTGFKQIILQVRWTNLFGRFGTTDSSGMAMYYTNTLRQYDIGTKVLRATHFTIPPGQPAHTVTSTCPGECTVMQIRSPIYISMAFNHMHLLGRREKVELVRNGEVVSLITDEDAFSYDDPKAYW</sequence>
<proteinExistence type="predicted"/>
<dbReference type="InterPro" id="IPR000323">
    <property type="entry name" value="Cu2_ascorb_mOase_N"/>
</dbReference>
<gene>
    <name evidence="7" type="ORF">KP79_PYT24265</name>
</gene>
<dbReference type="InterPro" id="IPR024548">
    <property type="entry name" value="Cu2_monoox_C"/>
</dbReference>
<name>A0A210QRF3_MIZYE</name>
<comment type="caution">
    <text evidence="7">The sequence shown here is derived from an EMBL/GenBank/DDBJ whole genome shotgun (WGS) entry which is preliminary data.</text>
</comment>
<dbReference type="InterPro" id="IPR057626">
    <property type="entry name" value="S-S_Temptin"/>
</dbReference>
<reference evidence="7 8" key="1">
    <citation type="journal article" date="2017" name="Nat. Ecol. Evol.">
        <title>Scallop genome provides insights into evolution of bilaterian karyotype and development.</title>
        <authorList>
            <person name="Wang S."/>
            <person name="Zhang J."/>
            <person name="Jiao W."/>
            <person name="Li J."/>
            <person name="Xun X."/>
            <person name="Sun Y."/>
            <person name="Guo X."/>
            <person name="Huan P."/>
            <person name="Dong B."/>
            <person name="Zhang L."/>
            <person name="Hu X."/>
            <person name="Sun X."/>
            <person name="Wang J."/>
            <person name="Zhao C."/>
            <person name="Wang Y."/>
            <person name="Wang D."/>
            <person name="Huang X."/>
            <person name="Wang R."/>
            <person name="Lv J."/>
            <person name="Li Y."/>
            <person name="Zhang Z."/>
            <person name="Liu B."/>
            <person name="Lu W."/>
            <person name="Hui Y."/>
            <person name="Liang J."/>
            <person name="Zhou Z."/>
            <person name="Hou R."/>
            <person name="Li X."/>
            <person name="Liu Y."/>
            <person name="Li H."/>
            <person name="Ning X."/>
            <person name="Lin Y."/>
            <person name="Zhao L."/>
            <person name="Xing Q."/>
            <person name="Dou J."/>
            <person name="Li Y."/>
            <person name="Mao J."/>
            <person name="Guo H."/>
            <person name="Dou H."/>
            <person name="Li T."/>
            <person name="Mu C."/>
            <person name="Jiang W."/>
            <person name="Fu Q."/>
            <person name="Fu X."/>
            <person name="Miao Y."/>
            <person name="Liu J."/>
            <person name="Yu Q."/>
            <person name="Li R."/>
            <person name="Liao H."/>
            <person name="Li X."/>
            <person name="Kong Y."/>
            <person name="Jiang Z."/>
            <person name="Chourrout D."/>
            <person name="Li R."/>
            <person name="Bao Z."/>
        </authorList>
    </citation>
    <scope>NUCLEOTIDE SEQUENCE [LARGE SCALE GENOMIC DNA]</scope>
    <source>
        <strain evidence="7 8">PY_sf001</strain>
    </source>
</reference>